<evidence type="ECO:0000259" key="1">
    <source>
        <dbReference type="Pfam" id="PF06114"/>
    </source>
</evidence>
<dbReference type="RefSeq" id="WP_204695326.1">
    <property type="nucleotide sequence ID" value="NZ_JAFBEC010000001.1"/>
</dbReference>
<reference evidence="2 3" key="1">
    <citation type="submission" date="2021-01" db="EMBL/GenBank/DDBJ databases">
        <title>Genomic Encyclopedia of Type Strains, Phase IV (KMG-IV): sequencing the most valuable type-strain genomes for metagenomic binning, comparative biology and taxonomic classification.</title>
        <authorList>
            <person name="Goeker M."/>
        </authorList>
    </citation>
    <scope>NUCLEOTIDE SEQUENCE [LARGE SCALE GENOMIC DNA]</scope>
    <source>
        <strain evidence="2 3">DSM 25540</strain>
    </source>
</reference>
<evidence type="ECO:0000313" key="3">
    <source>
        <dbReference type="Proteomes" id="UP000741863"/>
    </source>
</evidence>
<gene>
    <name evidence="2" type="ORF">JOD17_000228</name>
</gene>
<dbReference type="PANTHER" id="PTHR43236">
    <property type="entry name" value="ANTITOXIN HIGA1"/>
    <property type="match status" value="1"/>
</dbReference>
<sequence>MDHIKERVDQLKRKYNTTDPYKIAEQKKILVQFEFLGSIWGYYSNMSRIPIIHINEEVRDKQRLFVVAHELGHAILHPNENTSFLNKYTLFSTDSIEKEANYFASMLLFSDKTITKDELLYEYGIPLEYLQPN</sequence>
<comment type="caution">
    <text evidence="2">The sequence shown here is derived from an EMBL/GenBank/DDBJ whole genome shotgun (WGS) entry which is preliminary data.</text>
</comment>
<keyword evidence="3" id="KW-1185">Reference proteome</keyword>
<dbReference type="Proteomes" id="UP000741863">
    <property type="component" value="Unassembled WGS sequence"/>
</dbReference>
<dbReference type="InterPro" id="IPR010359">
    <property type="entry name" value="IrrE_HExxH"/>
</dbReference>
<dbReference type="PANTHER" id="PTHR43236:SF1">
    <property type="entry name" value="BLL7220 PROTEIN"/>
    <property type="match status" value="1"/>
</dbReference>
<dbReference type="Gene3D" id="1.10.10.2910">
    <property type="match status" value="1"/>
</dbReference>
<name>A0ABS2P743_9BACL</name>
<proteinExistence type="predicted"/>
<dbReference type="Pfam" id="PF06114">
    <property type="entry name" value="Peptidase_M78"/>
    <property type="match status" value="1"/>
</dbReference>
<dbReference type="InterPro" id="IPR052345">
    <property type="entry name" value="Rad_response_metalloprotease"/>
</dbReference>
<evidence type="ECO:0000313" key="2">
    <source>
        <dbReference type="EMBL" id="MBM7631137.1"/>
    </source>
</evidence>
<protein>
    <submittedName>
        <fullName evidence="2">Zn-dependent peptidase ImmA (M78 family)</fullName>
    </submittedName>
</protein>
<dbReference type="EMBL" id="JAFBEC010000001">
    <property type="protein sequence ID" value="MBM7631137.1"/>
    <property type="molecule type" value="Genomic_DNA"/>
</dbReference>
<feature type="domain" description="IrrE N-terminal-like" evidence="1">
    <location>
        <begin position="24"/>
        <end position="119"/>
    </location>
</feature>
<accession>A0ABS2P743</accession>
<organism evidence="2 3">
    <name type="scientific">Geomicrobium sediminis</name>
    <dbReference type="NCBI Taxonomy" id="1347788"/>
    <lineage>
        <taxon>Bacteria</taxon>
        <taxon>Bacillati</taxon>
        <taxon>Bacillota</taxon>
        <taxon>Bacilli</taxon>
        <taxon>Bacillales</taxon>
        <taxon>Geomicrobium</taxon>
    </lineage>
</organism>